<feature type="region of interest" description="Disordered" evidence="1">
    <location>
        <begin position="107"/>
        <end position="163"/>
    </location>
</feature>
<keyword evidence="2" id="KW-1133">Transmembrane helix</keyword>
<feature type="compositionally biased region" description="Polar residues" evidence="1">
    <location>
        <begin position="186"/>
        <end position="196"/>
    </location>
</feature>
<feature type="region of interest" description="Disordered" evidence="1">
    <location>
        <begin position="373"/>
        <end position="806"/>
    </location>
</feature>
<feature type="compositionally biased region" description="Polar residues" evidence="1">
    <location>
        <begin position="577"/>
        <end position="586"/>
    </location>
</feature>
<feature type="compositionally biased region" description="Polar residues" evidence="1">
    <location>
        <begin position="440"/>
        <end position="456"/>
    </location>
</feature>
<feature type="compositionally biased region" description="Polar residues" evidence="1">
    <location>
        <begin position="127"/>
        <end position="139"/>
    </location>
</feature>
<keyword evidence="2" id="KW-0472">Membrane</keyword>
<evidence type="ECO:0000256" key="2">
    <source>
        <dbReference type="SAM" id="Phobius"/>
    </source>
</evidence>
<dbReference type="AlphaFoldDB" id="A0AAN6IX91"/>
<feature type="compositionally biased region" description="Low complexity" evidence="1">
    <location>
        <begin position="508"/>
        <end position="530"/>
    </location>
</feature>
<dbReference type="EMBL" id="JAJGCB010000011">
    <property type="protein sequence ID" value="KAJ8990436.1"/>
    <property type="molecule type" value="Genomic_DNA"/>
</dbReference>
<feature type="compositionally biased region" description="Polar residues" evidence="1">
    <location>
        <begin position="531"/>
        <end position="567"/>
    </location>
</feature>
<dbReference type="PRINTS" id="PR01217">
    <property type="entry name" value="PRICHEXTENSN"/>
</dbReference>
<organism evidence="3 4">
    <name type="scientific">Exophiala dermatitidis</name>
    <name type="common">Black yeast-like fungus</name>
    <name type="synonym">Wangiella dermatitidis</name>
    <dbReference type="NCBI Taxonomy" id="5970"/>
    <lineage>
        <taxon>Eukaryota</taxon>
        <taxon>Fungi</taxon>
        <taxon>Dikarya</taxon>
        <taxon>Ascomycota</taxon>
        <taxon>Pezizomycotina</taxon>
        <taxon>Eurotiomycetes</taxon>
        <taxon>Chaetothyriomycetidae</taxon>
        <taxon>Chaetothyriales</taxon>
        <taxon>Herpotrichiellaceae</taxon>
        <taxon>Exophiala</taxon>
    </lineage>
</organism>
<feature type="transmembrane region" description="Helical" evidence="2">
    <location>
        <begin position="69"/>
        <end position="88"/>
    </location>
</feature>
<feature type="compositionally biased region" description="Low complexity" evidence="1">
    <location>
        <begin position="657"/>
        <end position="676"/>
    </location>
</feature>
<feature type="compositionally biased region" description="Polar residues" evidence="1">
    <location>
        <begin position="786"/>
        <end position="797"/>
    </location>
</feature>
<feature type="compositionally biased region" description="Acidic residues" evidence="1">
    <location>
        <begin position="270"/>
        <end position="283"/>
    </location>
</feature>
<feature type="compositionally biased region" description="Acidic residues" evidence="1">
    <location>
        <begin position="469"/>
        <end position="481"/>
    </location>
</feature>
<name>A0AAN6IX91_EXODE</name>
<feature type="region of interest" description="Disordered" evidence="1">
    <location>
        <begin position="1"/>
        <end position="52"/>
    </location>
</feature>
<accession>A0AAN6IX91</accession>
<comment type="caution">
    <text evidence="3">The sequence shown here is derived from an EMBL/GenBank/DDBJ whole genome shotgun (WGS) entry which is preliminary data.</text>
</comment>
<evidence type="ECO:0000313" key="3">
    <source>
        <dbReference type="EMBL" id="KAJ8990436.1"/>
    </source>
</evidence>
<feature type="region of interest" description="Disordered" evidence="1">
    <location>
        <begin position="175"/>
        <end position="209"/>
    </location>
</feature>
<protein>
    <submittedName>
        <fullName evidence="3">Uncharacterized protein</fullName>
    </submittedName>
</protein>
<gene>
    <name evidence="3" type="ORF">HRR80_005920</name>
</gene>
<feature type="compositionally biased region" description="Basic residues" evidence="1">
    <location>
        <begin position="394"/>
        <end position="411"/>
    </location>
</feature>
<evidence type="ECO:0000313" key="4">
    <source>
        <dbReference type="Proteomes" id="UP001161757"/>
    </source>
</evidence>
<sequence length="819" mass="87076">MMATPPPPTTTTTTPPPPPPPPSPPPPPPPPTTPTPTPPPLPPPPTPTTTTTVITTWTPRTTTTKLPMMLMRLAILLGWILGFGVLLFRRYQTPAFFLMTSQLTNPADSPAPGLPSPDPQSTSQTSFLTGRQLRSSRSTRNQDHNAAARNRAGGLDLDPTDGLPVQKFELRTVRVSQEGSSDHNDGANQPGQQSGSDIWREPPLPSFFNQLPQHSQALLRRARMGNTNVTPSEWDRKTNSWIPGSEVEARNSRLKLKHLSTVPDSPNSHDEDDNADDNDDLLDADGLPPKRRRQTAGLQERYLEVKKWVPIDPARAEKLPEPKYLADRRPGMQSLYGGAYKATNGFGTLGANPLASSDTVSYDLGEGAGLGNASGVLGSTSNAPPAPTPVRRNMPPKRKKKKLGGPGRRKANPIPLGENTPATVPQDATMTGTGTGTGTSVGDSTPAATQDGQAETNPDGDAEGPGSESEGEGSEEGEIEENTPAQTQTQIKPDDGAATQPPVDSSADTAQSQLQPQPQTATTANDQAQSEVTAPTPQETGTHQTTSAESLHDVSSSSTLTARQQAAQVDEAVSDPAPQTQKQPEPTSEIPDTDMDMAIQNSPHPIAPPEQQHAIATSDDTEAALPNVEPEAEPELVLEQLDRPSIISSDPPILQATPVITSTTEPEPTSETVTTEDAVAPNFEHPEEEAQTTAHEPEQKSLGDETLNQDQDPVKVVAETTNVDMVTASAPHAAAGNDNMTQQQPEQGETLGETQTQPQTEPPQLPLQSSGDHQGEEAEQAPHQLQPEQAQIQTQEAGSGEVDLLGGLEAAVEKEHRAL</sequence>
<proteinExistence type="predicted"/>
<dbReference type="Proteomes" id="UP001161757">
    <property type="component" value="Unassembled WGS sequence"/>
</dbReference>
<feature type="region of interest" description="Disordered" evidence="1">
    <location>
        <begin position="253"/>
        <end position="295"/>
    </location>
</feature>
<feature type="compositionally biased region" description="Low complexity" evidence="1">
    <location>
        <begin position="741"/>
        <end position="759"/>
    </location>
</feature>
<keyword evidence="2" id="KW-0812">Transmembrane</keyword>
<reference evidence="3" key="1">
    <citation type="submission" date="2023-01" db="EMBL/GenBank/DDBJ databases">
        <title>Exophiala dermititidis isolated from Cystic Fibrosis Patient.</title>
        <authorList>
            <person name="Kurbessoian T."/>
            <person name="Crocker A."/>
            <person name="Murante D."/>
            <person name="Hogan D.A."/>
            <person name="Stajich J.E."/>
        </authorList>
    </citation>
    <scope>NUCLEOTIDE SEQUENCE</scope>
    <source>
        <strain evidence="3">Ex8</strain>
    </source>
</reference>
<feature type="compositionally biased region" description="Pro residues" evidence="1">
    <location>
        <begin position="1"/>
        <end position="47"/>
    </location>
</feature>
<evidence type="ECO:0000256" key="1">
    <source>
        <dbReference type="SAM" id="MobiDB-lite"/>
    </source>
</evidence>